<dbReference type="InterPro" id="IPR017224">
    <property type="entry name" value="Opine_Oxase_asu/HCN_bsu"/>
</dbReference>
<dbReference type="GO" id="GO:0016491">
    <property type="term" value="F:oxidoreductase activity"/>
    <property type="evidence" value="ECO:0007669"/>
    <property type="project" value="UniProtKB-KW"/>
</dbReference>
<evidence type="ECO:0000313" key="5">
    <source>
        <dbReference type="Proteomes" id="UP000249590"/>
    </source>
</evidence>
<reference evidence="4 5" key="1">
    <citation type="submission" date="2018-05" db="EMBL/GenBank/DDBJ databases">
        <title>Acuticoccus sediminis sp. nov., isolated from deep-sea sediment of Indian Ocean.</title>
        <authorList>
            <person name="Liu X."/>
            <person name="Lai Q."/>
            <person name="Du Y."/>
            <person name="Sun F."/>
            <person name="Zhang X."/>
            <person name="Wang S."/>
            <person name="Shao Z."/>
        </authorList>
    </citation>
    <scope>NUCLEOTIDE SEQUENCE [LARGE SCALE GENOMIC DNA]</scope>
    <source>
        <strain evidence="4 5">PTG4-2</strain>
    </source>
</reference>
<protein>
    <submittedName>
        <fullName evidence="4">FAD/NAD(P)-binding oxidoreductase</fullName>
    </submittedName>
</protein>
<organism evidence="4 5">
    <name type="scientific">Acuticoccus sediminis</name>
    <dbReference type="NCBI Taxonomy" id="2184697"/>
    <lineage>
        <taxon>Bacteria</taxon>
        <taxon>Pseudomonadati</taxon>
        <taxon>Pseudomonadota</taxon>
        <taxon>Alphaproteobacteria</taxon>
        <taxon>Hyphomicrobiales</taxon>
        <taxon>Amorphaceae</taxon>
        <taxon>Acuticoccus</taxon>
    </lineage>
</organism>
<name>A0A8B2NNX0_9HYPH</name>
<comment type="caution">
    <text evidence="4">The sequence shown here is derived from an EMBL/GenBank/DDBJ whole genome shotgun (WGS) entry which is preliminary data.</text>
</comment>
<dbReference type="SUPFAM" id="SSF51905">
    <property type="entry name" value="FAD/NAD(P)-binding domain"/>
    <property type="match status" value="1"/>
</dbReference>
<dbReference type="Pfam" id="PF04324">
    <property type="entry name" value="Fer2_BFD"/>
    <property type="match status" value="1"/>
</dbReference>
<feature type="domain" description="BFD-like [2Fe-2S]-binding" evidence="2">
    <location>
        <begin position="377"/>
        <end position="428"/>
    </location>
</feature>
<dbReference type="InterPro" id="IPR051691">
    <property type="entry name" value="Metab_Enz_Cyan_OpOx_G3PDH"/>
</dbReference>
<dbReference type="OrthoDB" id="9801699at2"/>
<keyword evidence="1" id="KW-0560">Oxidoreductase</keyword>
<evidence type="ECO:0000256" key="1">
    <source>
        <dbReference type="ARBA" id="ARBA00023002"/>
    </source>
</evidence>
<dbReference type="InterPro" id="IPR007419">
    <property type="entry name" value="BFD-like_2Fe2S-bd_dom"/>
</dbReference>
<dbReference type="Pfam" id="PF07992">
    <property type="entry name" value="Pyr_redox_2"/>
    <property type="match status" value="1"/>
</dbReference>
<dbReference type="PIRSF" id="PIRSF037495">
    <property type="entry name" value="Opine_OX_OoxA/HcnB"/>
    <property type="match status" value="1"/>
</dbReference>
<proteinExistence type="predicted"/>
<gene>
    <name evidence="4" type="ORF">DLJ53_27165</name>
</gene>
<keyword evidence="5" id="KW-1185">Reference proteome</keyword>
<evidence type="ECO:0000313" key="4">
    <source>
        <dbReference type="EMBL" id="RAH98379.1"/>
    </source>
</evidence>
<dbReference type="PRINTS" id="PR00411">
    <property type="entry name" value="PNDRDTASEI"/>
</dbReference>
<dbReference type="Gene3D" id="1.10.10.1100">
    <property type="entry name" value="BFD-like [2Fe-2S]-binding domain"/>
    <property type="match status" value="1"/>
</dbReference>
<dbReference type="InterPro" id="IPR041854">
    <property type="entry name" value="BFD-like_2Fe2S-bd_dom_sf"/>
</dbReference>
<dbReference type="EMBL" id="QHHQ01000007">
    <property type="protein sequence ID" value="RAH98379.1"/>
    <property type="molecule type" value="Genomic_DNA"/>
</dbReference>
<evidence type="ECO:0000259" key="3">
    <source>
        <dbReference type="Pfam" id="PF07992"/>
    </source>
</evidence>
<dbReference type="AlphaFoldDB" id="A0A8B2NNX0"/>
<dbReference type="PRINTS" id="PR00368">
    <property type="entry name" value="FADPNR"/>
</dbReference>
<sequence length="472" mass="47868">MSGAVDIAVLGAGPAGAHAALAAANAGAAVTLIDDQPAPGGQVWRAKSAAILSAPATPESLAGDALRGAVAASPVERMPSTRVWSIERHDGLWTLHLLADGAVATLRARKLILAAGAREFVQPFPGWTTPGVVGLAGATATMKRDQVAPGRRVVVCGTGPLVFFVASEVRRLGGEVAAVVTANSRSDWLAALPAMARQPRLAVRGARWLADLALAGVPVLWRHTVTAATGRDRVDGVVVRRVDADHRAVGTARHFSADTCVIGHGLLPNVEPGRLAGIGVQRDAVAGSWCLEAGADGSTMVDGLFVCGDGAAVRGALAAPLSGEIAGRAAAAASGHGDGPSDALIRRHRRAARFGAAMASLSRPRPGLAALATAETIVCRCEGVTRGAIEDEIASGAGTCGAVKSGTRAGMGPCGGRVCSTAIMSIIAAVRDVPVETVRPPSVRPPLTPVPVSALASGFRYEDLPIRQPAPL</sequence>
<dbReference type="PANTHER" id="PTHR42949">
    <property type="entry name" value="ANAEROBIC GLYCEROL-3-PHOSPHATE DEHYDROGENASE SUBUNIT B"/>
    <property type="match status" value="1"/>
</dbReference>
<evidence type="ECO:0000259" key="2">
    <source>
        <dbReference type="Pfam" id="PF04324"/>
    </source>
</evidence>
<dbReference type="InterPro" id="IPR023753">
    <property type="entry name" value="FAD/NAD-binding_dom"/>
</dbReference>
<dbReference type="CDD" id="cd19946">
    <property type="entry name" value="GlpA-like_Fer2_BFD-like"/>
    <property type="match status" value="1"/>
</dbReference>
<dbReference type="Gene3D" id="3.50.50.60">
    <property type="entry name" value="FAD/NAD(P)-binding domain"/>
    <property type="match status" value="2"/>
</dbReference>
<dbReference type="InterPro" id="IPR036188">
    <property type="entry name" value="FAD/NAD-bd_sf"/>
</dbReference>
<accession>A0A8B2NNX0</accession>
<feature type="domain" description="FAD/NAD(P)-binding" evidence="3">
    <location>
        <begin position="6"/>
        <end position="314"/>
    </location>
</feature>
<dbReference type="PANTHER" id="PTHR42949:SF3">
    <property type="entry name" value="ANAEROBIC GLYCEROL-3-PHOSPHATE DEHYDROGENASE SUBUNIT B"/>
    <property type="match status" value="1"/>
</dbReference>
<dbReference type="Proteomes" id="UP000249590">
    <property type="component" value="Unassembled WGS sequence"/>
</dbReference>